<dbReference type="InterPro" id="IPR013083">
    <property type="entry name" value="Znf_RING/FYVE/PHD"/>
</dbReference>
<keyword evidence="2 4" id="KW-0863">Zinc-finger</keyword>
<dbReference type="InterPro" id="IPR000330">
    <property type="entry name" value="SNF2_N"/>
</dbReference>
<feature type="region of interest" description="Disordered" evidence="5">
    <location>
        <begin position="271"/>
        <end position="296"/>
    </location>
</feature>
<dbReference type="SUPFAM" id="SSF57850">
    <property type="entry name" value="RING/U-box"/>
    <property type="match status" value="1"/>
</dbReference>
<sequence length="1303" mass="150528">MVRKKNIVVKSNSSNFRRNKSKVNKPKSISLNTKRSEDLFIGKILVGTTINFPPEKWLECRLSFLCAPEEVDRIHIQFDEISVIVTLIVDTEILKEIITANAFTFGFSLIGEDLFLEIYFKELPLPSFTTKKGNALKTIFTITHNISLQEEDRGTCVKVKIEDVNFQDVQHSCLKPELRPYQRDAIKWMLNRETVEAQTVSELLHPLYVPVKLPSGLEIYFDKYSGYVTPTKPIVTSSCAGGILAEDMGLGKTVEFLALILNHPYIPTEMEHDGDEELSLSNQDSDSEISDNNDADYPIITQQSKKRFHGKKAKLSADKNSEFEDVVKDIKVPSDWVKSSSKKSSTYIALQLWYNSALSEVNNKPMRQKEIIQCICGETYTKGKIQCIDCGKFQHEECLGFQKRFKQFRCPSCWQHHPLIESGATLIVTPTSLRTQWCNEIKMHLNKRLRVLIYKGSNKNPIYPTYLTEFDIVITTYSVLQHEFRLSKKGQEYGLRRKRRYDYLGSPLSTIKWWRLCLDEAQTVETPSRIVSAMARKLTAQYRWAVTGTPVSKELSDLHGLIDYLLFEPYNDLETWTNLIQNPYLNGNPEPLRSLLSKIIWRSCKADVINQINIPKQSIVQHSLEFSAVEKFFYNKEHELSYKGTLKKIMLPLLSLRQACTHPNTVRGRYLATRKQVSTMKELLEALILKNSTESEEHLRLVVSSLNGLAGIYLLMQNPVEAAAQYRKVMQLAARFSEGKTEYNLTVDKLQLIHTMHNLADLIEANKNIPPTLHDSTLRSDCNKLEQKYIEKFTSNSLAAYEDSNNAQLATSNFQEQFILKEGQWYSDGLDWVIMKNLTEEFFNRIRNNHDTAQVKCPIEDQLFFQISRTVACERTILLFVSKWDEQVTNYRADTINEINRLFTNKKDGNYKIIVEQKVVELATDCHLRPEQKTSGKKFKCPLCKANDNLKNYECQLFNMTKRTVTYEEMSLQGSWKATSQELILRALNTVLRAKNAPDPLIKDAEIHMSILDNLKKEFKEIRKLWTHIYQQVAAQDELAMSKIRLRLEDPDSKTSNKNSKALKRLSYILENKLDTVYMLNEHELDYHMMLLKSDESKGSAQLEKSLGICSYLETLRKQQYEGQSPDPCPICRNVLDQHWSILTCGHNFCMECIHKLLEQTSSINIICCVCRQPQPVQDISYIRSGPIKNESDDVDIKGNFSTKMESIIKLLMELKSEDEHVKVLVFSSWLKVLKLLKDALMLNDIKTEILLSFKLEERIENFKVGIGKFFYAVVLRESRLTLSIFQWLLDNCKNFQKKRLLF</sequence>
<dbReference type="Pfam" id="PF00176">
    <property type="entry name" value="SNF2-rel_dom"/>
    <property type="match status" value="1"/>
</dbReference>
<dbReference type="Gene3D" id="3.40.50.300">
    <property type="entry name" value="P-loop containing nucleotide triphosphate hydrolases"/>
    <property type="match status" value="1"/>
</dbReference>
<comment type="caution">
    <text evidence="7">The sequence shown here is derived from an EMBL/GenBank/DDBJ whole genome shotgun (WGS) entry which is preliminary data.</text>
</comment>
<dbReference type="Pfam" id="PF00097">
    <property type="entry name" value="zf-C3HC4"/>
    <property type="match status" value="1"/>
</dbReference>
<evidence type="ECO:0000256" key="2">
    <source>
        <dbReference type="ARBA" id="ARBA00022771"/>
    </source>
</evidence>
<evidence type="ECO:0000313" key="8">
    <source>
        <dbReference type="Proteomes" id="UP001516400"/>
    </source>
</evidence>
<evidence type="ECO:0000313" key="7">
    <source>
        <dbReference type="EMBL" id="KAL3277364.1"/>
    </source>
</evidence>
<feature type="compositionally biased region" description="Acidic residues" evidence="5">
    <location>
        <begin position="285"/>
        <end position="294"/>
    </location>
</feature>
<reference evidence="7 8" key="1">
    <citation type="journal article" date="2021" name="BMC Biol.">
        <title>Horizontally acquired antibacterial genes associated with adaptive radiation of ladybird beetles.</title>
        <authorList>
            <person name="Li H.S."/>
            <person name="Tang X.F."/>
            <person name="Huang Y.H."/>
            <person name="Xu Z.Y."/>
            <person name="Chen M.L."/>
            <person name="Du X.Y."/>
            <person name="Qiu B.Y."/>
            <person name="Chen P.T."/>
            <person name="Zhang W."/>
            <person name="Slipinski A."/>
            <person name="Escalona H.E."/>
            <person name="Waterhouse R.M."/>
            <person name="Zwick A."/>
            <person name="Pang H."/>
        </authorList>
    </citation>
    <scope>NUCLEOTIDE SEQUENCE [LARGE SCALE GENOMIC DNA]</scope>
    <source>
        <strain evidence="7">SYSU2018</strain>
    </source>
</reference>
<dbReference type="PANTHER" id="PTHR45865">
    <property type="entry name" value="E3 UBIQUITIN-PROTEIN LIGASE SHPRH FAMILY MEMBER"/>
    <property type="match status" value="1"/>
</dbReference>
<dbReference type="GO" id="GO:0008270">
    <property type="term" value="F:zinc ion binding"/>
    <property type="evidence" value="ECO:0007669"/>
    <property type="project" value="UniProtKB-KW"/>
</dbReference>
<dbReference type="SMART" id="SM00487">
    <property type="entry name" value="DEXDc"/>
    <property type="match status" value="1"/>
</dbReference>
<organism evidence="7 8">
    <name type="scientific">Cryptolaemus montrouzieri</name>
    <dbReference type="NCBI Taxonomy" id="559131"/>
    <lineage>
        <taxon>Eukaryota</taxon>
        <taxon>Metazoa</taxon>
        <taxon>Ecdysozoa</taxon>
        <taxon>Arthropoda</taxon>
        <taxon>Hexapoda</taxon>
        <taxon>Insecta</taxon>
        <taxon>Pterygota</taxon>
        <taxon>Neoptera</taxon>
        <taxon>Endopterygota</taxon>
        <taxon>Coleoptera</taxon>
        <taxon>Polyphaga</taxon>
        <taxon>Cucujiformia</taxon>
        <taxon>Coccinelloidea</taxon>
        <taxon>Coccinellidae</taxon>
        <taxon>Scymninae</taxon>
        <taxon>Scymnini</taxon>
        <taxon>Cryptolaemus</taxon>
    </lineage>
</organism>
<dbReference type="SUPFAM" id="SSF57903">
    <property type="entry name" value="FYVE/PHD zinc finger"/>
    <property type="match status" value="1"/>
</dbReference>
<dbReference type="InterPro" id="IPR017907">
    <property type="entry name" value="Znf_RING_CS"/>
</dbReference>
<dbReference type="Gene3D" id="3.40.50.10810">
    <property type="entry name" value="Tandem AAA-ATPase domain"/>
    <property type="match status" value="1"/>
</dbReference>
<dbReference type="SMART" id="SM00184">
    <property type="entry name" value="RING"/>
    <property type="match status" value="2"/>
</dbReference>
<dbReference type="InterPro" id="IPR018957">
    <property type="entry name" value="Znf_C3HC4_RING-type"/>
</dbReference>
<dbReference type="InterPro" id="IPR048686">
    <property type="entry name" value="SHPRH_helical_1st"/>
</dbReference>
<dbReference type="InterPro" id="IPR011011">
    <property type="entry name" value="Znf_FYVE_PHD"/>
</dbReference>
<keyword evidence="1" id="KW-0479">Metal-binding</keyword>
<dbReference type="Proteomes" id="UP001516400">
    <property type="component" value="Unassembled WGS sequence"/>
</dbReference>
<evidence type="ECO:0000256" key="1">
    <source>
        <dbReference type="ARBA" id="ARBA00022723"/>
    </source>
</evidence>
<dbReference type="PANTHER" id="PTHR45865:SF1">
    <property type="entry name" value="E3 UBIQUITIN-PROTEIN LIGASE SHPRH"/>
    <property type="match status" value="1"/>
</dbReference>
<name>A0ABD2NFH5_9CUCU</name>
<dbReference type="InterPro" id="IPR014001">
    <property type="entry name" value="Helicase_ATP-bd"/>
</dbReference>
<dbReference type="PROSITE" id="PS00518">
    <property type="entry name" value="ZF_RING_1"/>
    <property type="match status" value="1"/>
</dbReference>
<dbReference type="Pfam" id="PF21325">
    <property type="entry name" value="SHPRH_helical-1st"/>
    <property type="match status" value="1"/>
</dbReference>
<keyword evidence="3" id="KW-0862">Zinc</keyword>
<dbReference type="InterPro" id="IPR027417">
    <property type="entry name" value="P-loop_NTPase"/>
</dbReference>
<dbReference type="InterPro" id="IPR001841">
    <property type="entry name" value="Znf_RING"/>
</dbReference>
<gene>
    <name evidence="7" type="ORF">HHI36_012714</name>
</gene>
<evidence type="ECO:0000256" key="5">
    <source>
        <dbReference type="SAM" id="MobiDB-lite"/>
    </source>
</evidence>
<evidence type="ECO:0000256" key="3">
    <source>
        <dbReference type="ARBA" id="ARBA00022833"/>
    </source>
</evidence>
<dbReference type="InterPro" id="IPR052583">
    <property type="entry name" value="ATP-helicase/E3_Ub-Ligase"/>
</dbReference>
<proteinExistence type="predicted"/>
<dbReference type="InterPro" id="IPR048695">
    <property type="entry name" value="SHPRH_helical_2nd"/>
</dbReference>
<dbReference type="Gene3D" id="3.30.40.10">
    <property type="entry name" value="Zinc/RING finger domain, C3HC4 (zinc finger)"/>
    <property type="match status" value="2"/>
</dbReference>
<accession>A0ABD2NFH5</accession>
<dbReference type="CDD" id="cd16569">
    <property type="entry name" value="RING-HC_SHPRH-like"/>
    <property type="match status" value="1"/>
</dbReference>
<dbReference type="InterPro" id="IPR038718">
    <property type="entry name" value="SNF2-like_sf"/>
</dbReference>
<dbReference type="EMBL" id="JABFTP020000103">
    <property type="protein sequence ID" value="KAL3277364.1"/>
    <property type="molecule type" value="Genomic_DNA"/>
</dbReference>
<evidence type="ECO:0000256" key="4">
    <source>
        <dbReference type="PROSITE-ProRule" id="PRU00175"/>
    </source>
</evidence>
<evidence type="ECO:0000259" key="6">
    <source>
        <dbReference type="PROSITE" id="PS50089"/>
    </source>
</evidence>
<dbReference type="Pfam" id="PF21324">
    <property type="entry name" value="SHPRH_helical-2nd"/>
    <property type="match status" value="1"/>
</dbReference>
<keyword evidence="8" id="KW-1185">Reference proteome</keyword>
<dbReference type="GO" id="GO:0005634">
    <property type="term" value="C:nucleus"/>
    <property type="evidence" value="ECO:0007669"/>
    <property type="project" value="UniProtKB-ARBA"/>
</dbReference>
<protein>
    <recommendedName>
        <fullName evidence="6">RING-type domain-containing protein</fullName>
    </recommendedName>
</protein>
<dbReference type="SUPFAM" id="SSF52540">
    <property type="entry name" value="P-loop containing nucleoside triphosphate hydrolases"/>
    <property type="match status" value="1"/>
</dbReference>
<dbReference type="PROSITE" id="PS50089">
    <property type="entry name" value="ZF_RING_2"/>
    <property type="match status" value="1"/>
</dbReference>
<feature type="domain" description="RING-type" evidence="6">
    <location>
        <begin position="1129"/>
        <end position="1172"/>
    </location>
</feature>